<keyword evidence="2" id="KW-0472">Membrane</keyword>
<accession>A0A2K1IEA6</accession>
<evidence type="ECO:0000313" key="3">
    <source>
        <dbReference type="EMBL" id="PNR27600.1"/>
    </source>
</evidence>
<keyword evidence="5" id="KW-1185">Reference proteome</keyword>
<dbReference type="InParanoid" id="A0A2K1IEA6"/>
<evidence type="ECO:0000313" key="5">
    <source>
        <dbReference type="Proteomes" id="UP000006727"/>
    </source>
</evidence>
<dbReference type="EMBL" id="ABEU02000025">
    <property type="protein sequence ID" value="PNR27600.1"/>
    <property type="molecule type" value="Genomic_DNA"/>
</dbReference>
<organism evidence="3">
    <name type="scientific">Physcomitrium patens</name>
    <name type="common">Spreading-leaved earth moss</name>
    <name type="synonym">Physcomitrella patens</name>
    <dbReference type="NCBI Taxonomy" id="3218"/>
    <lineage>
        <taxon>Eukaryota</taxon>
        <taxon>Viridiplantae</taxon>
        <taxon>Streptophyta</taxon>
        <taxon>Embryophyta</taxon>
        <taxon>Bryophyta</taxon>
        <taxon>Bryophytina</taxon>
        <taxon>Bryopsida</taxon>
        <taxon>Funariidae</taxon>
        <taxon>Funariales</taxon>
        <taxon>Funariaceae</taxon>
        <taxon>Physcomitrium</taxon>
    </lineage>
</organism>
<reference evidence="3 5" key="2">
    <citation type="journal article" date="2018" name="Plant J.">
        <title>The Physcomitrella patens chromosome-scale assembly reveals moss genome structure and evolution.</title>
        <authorList>
            <person name="Lang D."/>
            <person name="Ullrich K.K."/>
            <person name="Murat F."/>
            <person name="Fuchs J."/>
            <person name="Jenkins J."/>
            <person name="Haas F.B."/>
            <person name="Piednoel M."/>
            <person name="Gundlach H."/>
            <person name="Van Bel M."/>
            <person name="Meyberg R."/>
            <person name="Vives C."/>
            <person name="Morata J."/>
            <person name="Symeonidi A."/>
            <person name="Hiss M."/>
            <person name="Muchero W."/>
            <person name="Kamisugi Y."/>
            <person name="Saleh O."/>
            <person name="Blanc G."/>
            <person name="Decker E.L."/>
            <person name="van Gessel N."/>
            <person name="Grimwood J."/>
            <person name="Hayes R.D."/>
            <person name="Graham S.W."/>
            <person name="Gunter L.E."/>
            <person name="McDaniel S.F."/>
            <person name="Hoernstein S.N.W."/>
            <person name="Larsson A."/>
            <person name="Li F.W."/>
            <person name="Perroud P.F."/>
            <person name="Phillips J."/>
            <person name="Ranjan P."/>
            <person name="Rokshar D.S."/>
            <person name="Rothfels C.J."/>
            <person name="Schneider L."/>
            <person name="Shu S."/>
            <person name="Stevenson D.W."/>
            <person name="Thummler F."/>
            <person name="Tillich M."/>
            <person name="Villarreal Aguilar J.C."/>
            <person name="Widiez T."/>
            <person name="Wong G.K."/>
            <person name="Wymore A."/>
            <person name="Zhang Y."/>
            <person name="Zimmer A.D."/>
            <person name="Quatrano R.S."/>
            <person name="Mayer K.F.X."/>
            <person name="Goodstein D."/>
            <person name="Casacuberta J.M."/>
            <person name="Vandepoele K."/>
            <person name="Reski R."/>
            <person name="Cuming A.C."/>
            <person name="Tuskan G.A."/>
            <person name="Maumus F."/>
            <person name="Salse J."/>
            <person name="Schmutz J."/>
            <person name="Rensing S.A."/>
        </authorList>
    </citation>
    <scope>NUCLEOTIDE SEQUENCE [LARGE SCALE GENOMIC DNA]</scope>
    <source>
        <strain evidence="4 5">cv. Gransden 2004</strain>
    </source>
</reference>
<keyword evidence="2" id="KW-1133">Transmembrane helix</keyword>
<feature type="region of interest" description="Disordered" evidence="1">
    <location>
        <begin position="1"/>
        <end position="21"/>
    </location>
</feature>
<protein>
    <submittedName>
        <fullName evidence="3 4">Uncharacterized protein</fullName>
    </submittedName>
</protein>
<reference evidence="4" key="3">
    <citation type="submission" date="2020-12" db="UniProtKB">
        <authorList>
            <consortium name="EnsemblPlants"/>
        </authorList>
    </citation>
    <scope>IDENTIFICATION</scope>
</reference>
<evidence type="ECO:0000313" key="4">
    <source>
        <dbReference type="EnsemblPlants" id="PAC:32979129.CDS.1"/>
    </source>
</evidence>
<feature type="transmembrane region" description="Helical" evidence="2">
    <location>
        <begin position="131"/>
        <end position="153"/>
    </location>
</feature>
<name>A0A2K1IEA6_PHYPA</name>
<evidence type="ECO:0000256" key="2">
    <source>
        <dbReference type="SAM" id="Phobius"/>
    </source>
</evidence>
<evidence type="ECO:0000256" key="1">
    <source>
        <dbReference type="SAM" id="MobiDB-lite"/>
    </source>
</evidence>
<dbReference type="EnsemblPlants" id="Pp3c25_8600V3.2">
    <property type="protein sequence ID" value="PAC:32979130.CDS.1"/>
    <property type="gene ID" value="Pp3c25_8600"/>
</dbReference>
<dbReference type="Gramene" id="Pp3c25_8600V3.2">
    <property type="protein sequence ID" value="PAC:32979130.CDS.1"/>
    <property type="gene ID" value="Pp3c25_8600"/>
</dbReference>
<proteinExistence type="predicted"/>
<dbReference type="Proteomes" id="UP000006727">
    <property type="component" value="Chromosome 25"/>
</dbReference>
<gene>
    <name evidence="3" type="ORF">PHYPA_029752</name>
</gene>
<dbReference type="PaxDb" id="3218-PP1S50_133V6.1"/>
<reference evidence="3 5" key="1">
    <citation type="journal article" date="2008" name="Science">
        <title>The Physcomitrella genome reveals evolutionary insights into the conquest of land by plants.</title>
        <authorList>
            <person name="Rensing S."/>
            <person name="Lang D."/>
            <person name="Zimmer A."/>
            <person name="Terry A."/>
            <person name="Salamov A."/>
            <person name="Shapiro H."/>
            <person name="Nishiyama T."/>
            <person name="Perroud P.-F."/>
            <person name="Lindquist E."/>
            <person name="Kamisugi Y."/>
            <person name="Tanahashi T."/>
            <person name="Sakakibara K."/>
            <person name="Fujita T."/>
            <person name="Oishi K."/>
            <person name="Shin-I T."/>
            <person name="Kuroki Y."/>
            <person name="Toyoda A."/>
            <person name="Suzuki Y."/>
            <person name="Hashimoto A."/>
            <person name="Yamaguchi K."/>
            <person name="Sugano A."/>
            <person name="Kohara Y."/>
            <person name="Fujiyama A."/>
            <person name="Anterola A."/>
            <person name="Aoki S."/>
            <person name="Ashton N."/>
            <person name="Barbazuk W.B."/>
            <person name="Barker E."/>
            <person name="Bennetzen J."/>
            <person name="Bezanilla M."/>
            <person name="Blankenship R."/>
            <person name="Cho S.H."/>
            <person name="Dutcher S."/>
            <person name="Estelle M."/>
            <person name="Fawcett J.A."/>
            <person name="Gundlach H."/>
            <person name="Hanada K."/>
            <person name="Heyl A."/>
            <person name="Hicks K.A."/>
            <person name="Hugh J."/>
            <person name="Lohr M."/>
            <person name="Mayer K."/>
            <person name="Melkozernov A."/>
            <person name="Murata T."/>
            <person name="Nelson D."/>
            <person name="Pils B."/>
            <person name="Prigge M."/>
            <person name="Reiss B."/>
            <person name="Renner T."/>
            <person name="Rombauts S."/>
            <person name="Rushton P."/>
            <person name="Sanderfoot A."/>
            <person name="Schween G."/>
            <person name="Shiu S.-H."/>
            <person name="Stueber K."/>
            <person name="Theodoulou F.L."/>
            <person name="Tu H."/>
            <person name="Van de Peer Y."/>
            <person name="Verrier P.J."/>
            <person name="Waters E."/>
            <person name="Wood A."/>
            <person name="Yang L."/>
            <person name="Cove D."/>
            <person name="Cuming A."/>
            <person name="Hasebe M."/>
            <person name="Lucas S."/>
            <person name="Mishler D.B."/>
            <person name="Reski R."/>
            <person name="Grigoriev I."/>
            <person name="Quatrano R.S."/>
            <person name="Boore J.L."/>
        </authorList>
    </citation>
    <scope>NUCLEOTIDE SEQUENCE [LARGE SCALE GENOMIC DNA]</scope>
    <source>
        <strain evidence="4 5">cv. Gransden 2004</strain>
    </source>
</reference>
<keyword evidence="2" id="KW-0812">Transmembrane</keyword>
<sequence>MDMSLLPCGKRNNNNNNKYNTQFSVPKQLQEIRGTLGTENVTSSANLVLLGVRVGVRERERTSESFAATSVPRDFGFSGPRLVFTFPGGEGDPSSPPPSAGSHLSLYPSLILILSRFSKGLSPLQSPCDNAIASSNAAFIVIVMIIVVVVVVVL</sequence>
<dbReference type="Gramene" id="Pp3c25_8600V3.1">
    <property type="protein sequence ID" value="PAC:32979129.CDS.1"/>
    <property type="gene ID" value="Pp3c25_8600"/>
</dbReference>
<dbReference type="EnsemblPlants" id="Pp3c25_8600V3.1">
    <property type="protein sequence ID" value="PAC:32979129.CDS.1"/>
    <property type="gene ID" value="Pp3c25_8600"/>
</dbReference>
<dbReference type="AlphaFoldDB" id="A0A2K1IEA6"/>